<evidence type="ECO:0000313" key="4">
    <source>
        <dbReference type="Proteomes" id="UP001500456"/>
    </source>
</evidence>
<dbReference type="EMBL" id="BAAAZX010000009">
    <property type="protein sequence ID" value="GAA3996670.1"/>
    <property type="molecule type" value="Genomic_DNA"/>
</dbReference>
<keyword evidence="4" id="KW-1185">Reference proteome</keyword>
<sequence>MNPRLRKLALTAHVTSSVGWLGAVAVFLVLAVAGLADGSAQTVRGAYLAMEVTGWFVLVPLSFASLVTGLVQSLGSAWGLFRHYWVLFKLLINVVASVLLLVHMQVIGHVADAAAEANLSGDDLFGMRVQLLADAAAALLILLVAVTLSVFKPKGLTRYGWRKRQDSPSWQGSPSPVGDLTRRSARAR</sequence>
<feature type="region of interest" description="Disordered" evidence="1">
    <location>
        <begin position="163"/>
        <end position="188"/>
    </location>
</feature>
<feature type="transmembrane region" description="Helical" evidence="2">
    <location>
        <begin position="12"/>
        <end position="35"/>
    </location>
</feature>
<keyword evidence="2" id="KW-0472">Membrane</keyword>
<keyword evidence="2" id="KW-1133">Transmembrane helix</keyword>
<dbReference type="Proteomes" id="UP001500456">
    <property type="component" value="Unassembled WGS sequence"/>
</dbReference>
<reference evidence="4" key="1">
    <citation type="journal article" date="2019" name="Int. J. Syst. Evol. Microbiol.">
        <title>The Global Catalogue of Microorganisms (GCM) 10K type strain sequencing project: providing services to taxonomists for standard genome sequencing and annotation.</title>
        <authorList>
            <consortium name="The Broad Institute Genomics Platform"/>
            <consortium name="The Broad Institute Genome Sequencing Center for Infectious Disease"/>
            <person name="Wu L."/>
            <person name="Ma J."/>
        </authorList>
    </citation>
    <scope>NUCLEOTIDE SEQUENCE [LARGE SCALE GENOMIC DNA]</scope>
    <source>
        <strain evidence="4">JCM 16924</strain>
    </source>
</reference>
<protein>
    <recommendedName>
        <fullName evidence="5">DUF2269 domain-containing protein</fullName>
    </recommendedName>
</protein>
<organism evidence="3 4">
    <name type="scientific">Streptomyces plumbiresistens</name>
    <dbReference type="NCBI Taxonomy" id="511811"/>
    <lineage>
        <taxon>Bacteria</taxon>
        <taxon>Bacillati</taxon>
        <taxon>Actinomycetota</taxon>
        <taxon>Actinomycetes</taxon>
        <taxon>Kitasatosporales</taxon>
        <taxon>Streptomycetaceae</taxon>
        <taxon>Streptomyces</taxon>
    </lineage>
</organism>
<evidence type="ECO:0000313" key="3">
    <source>
        <dbReference type="EMBL" id="GAA3996670.1"/>
    </source>
</evidence>
<accession>A0ABP7RFF7</accession>
<feature type="transmembrane region" description="Helical" evidence="2">
    <location>
        <begin position="90"/>
        <end position="111"/>
    </location>
</feature>
<gene>
    <name evidence="3" type="ORF">GCM10022232_36910</name>
</gene>
<evidence type="ECO:0000256" key="1">
    <source>
        <dbReference type="SAM" id="MobiDB-lite"/>
    </source>
</evidence>
<feature type="transmembrane region" description="Helical" evidence="2">
    <location>
        <begin position="55"/>
        <end position="78"/>
    </location>
</feature>
<keyword evidence="2" id="KW-0812">Transmembrane</keyword>
<proteinExistence type="predicted"/>
<evidence type="ECO:0008006" key="5">
    <source>
        <dbReference type="Google" id="ProtNLM"/>
    </source>
</evidence>
<name>A0ABP7RFF7_9ACTN</name>
<evidence type="ECO:0000256" key="2">
    <source>
        <dbReference type="SAM" id="Phobius"/>
    </source>
</evidence>
<feature type="transmembrane region" description="Helical" evidence="2">
    <location>
        <begin position="131"/>
        <end position="151"/>
    </location>
</feature>
<comment type="caution">
    <text evidence="3">The sequence shown here is derived from an EMBL/GenBank/DDBJ whole genome shotgun (WGS) entry which is preliminary data.</text>
</comment>